<protein>
    <submittedName>
        <fullName evidence="2">Uncharacterized protein</fullName>
    </submittedName>
</protein>
<sequence length="136" mass="15031">MVDTSSLPDTTDTQDRLDHLRSTRLLSLIQKLLDGHAPSRKKDLERHKRELQRDEFDSSSSSSDSGDSQSESEAEGVGVGMAEDSEFQIVEKKNGGSTPVQSGKSSARKRDGRTSVMEAEMSIKKFVEEEASEIQQ</sequence>
<dbReference type="Proteomes" id="UP000785679">
    <property type="component" value="Unassembled WGS sequence"/>
</dbReference>
<dbReference type="EMBL" id="RRYP01003248">
    <property type="protein sequence ID" value="TNV83985.1"/>
    <property type="molecule type" value="Genomic_DNA"/>
</dbReference>
<accession>A0A8J8P0X4</accession>
<comment type="caution">
    <text evidence="2">The sequence shown here is derived from an EMBL/GenBank/DDBJ whole genome shotgun (WGS) entry which is preliminary data.</text>
</comment>
<feature type="compositionally biased region" description="Basic and acidic residues" evidence="1">
    <location>
        <begin position="40"/>
        <end position="56"/>
    </location>
</feature>
<evidence type="ECO:0000313" key="3">
    <source>
        <dbReference type="Proteomes" id="UP000785679"/>
    </source>
</evidence>
<name>A0A8J8P0X4_HALGN</name>
<keyword evidence="3" id="KW-1185">Reference proteome</keyword>
<feature type="region of interest" description="Disordered" evidence="1">
    <location>
        <begin position="32"/>
        <end position="117"/>
    </location>
</feature>
<evidence type="ECO:0000313" key="2">
    <source>
        <dbReference type="EMBL" id="TNV83985.1"/>
    </source>
</evidence>
<organism evidence="2 3">
    <name type="scientific">Halteria grandinella</name>
    <dbReference type="NCBI Taxonomy" id="5974"/>
    <lineage>
        <taxon>Eukaryota</taxon>
        <taxon>Sar</taxon>
        <taxon>Alveolata</taxon>
        <taxon>Ciliophora</taxon>
        <taxon>Intramacronucleata</taxon>
        <taxon>Spirotrichea</taxon>
        <taxon>Stichotrichia</taxon>
        <taxon>Sporadotrichida</taxon>
        <taxon>Halteriidae</taxon>
        <taxon>Halteria</taxon>
    </lineage>
</organism>
<evidence type="ECO:0000256" key="1">
    <source>
        <dbReference type="SAM" id="MobiDB-lite"/>
    </source>
</evidence>
<reference evidence="2" key="1">
    <citation type="submission" date="2019-06" db="EMBL/GenBank/DDBJ databases">
        <authorList>
            <person name="Zheng W."/>
        </authorList>
    </citation>
    <scope>NUCLEOTIDE SEQUENCE</scope>
    <source>
        <strain evidence="2">QDHG01</strain>
    </source>
</reference>
<dbReference type="AlphaFoldDB" id="A0A8J8P0X4"/>
<proteinExistence type="predicted"/>
<feature type="compositionally biased region" description="Low complexity" evidence="1">
    <location>
        <begin position="58"/>
        <end position="71"/>
    </location>
</feature>
<feature type="compositionally biased region" description="Polar residues" evidence="1">
    <location>
        <begin position="95"/>
        <end position="105"/>
    </location>
</feature>
<gene>
    <name evidence="2" type="ORF">FGO68_gene6431</name>
</gene>